<comment type="caution">
    <text evidence="6">The sequence shown here is derived from an EMBL/GenBank/DDBJ whole genome shotgun (WGS) entry which is preliminary data.</text>
</comment>
<keyword evidence="2 5" id="KW-0812">Transmembrane</keyword>
<comment type="subcellular location">
    <subcellularLocation>
        <location evidence="5">Endoplasmic reticulum membrane</location>
        <topology evidence="5">Multi-pass membrane protein</topology>
    </subcellularLocation>
    <subcellularLocation>
        <location evidence="1">Membrane</location>
        <topology evidence="1">Multi-pass membrane protein</topology>
    </subcellularLocation>
</comment>
<keyword evidence="5" id="KW-0808">Transferase</keyword>
<keyword evidence="5" id="KW-0489">Methyltransferase</keyword>
<comment type="catalytic activity">
    <reaction evidence="5">
        <text>[protein]-C-terminal S-[(2E,6E)-farnesyl]-L-cysteine + S-adenosyl-L-methionine = [protein]-C-terminal S-[(2E,6E)-farnesyl]-L-cysteine methyl ester + S-adenosyl-L-homocysteine</text>
        <dbReference type="Rhea" id="RHEA:21672"/>
        <dbReference type="Rhea" id="RHEA-COMP:12125"/>
        <dbReference type="Rhea" id="RHEA-COMP:12126"/>
        <dbReference type="ChEBI" id="CHEBI:57856"/>
        <dbReference type="ChEBI" id="CHEBI:59789"/>
        <dbReference type="ChEBI" id="CHEBI:90510"/>
        <dbReference type="ChEBI" id="CHEBI:90511"/>
        <dbReference type="EC" id="2.1.1.100"/>
    </reaction>
</comment>
<dbReference type="GO" id="GO:0004671">
    <property type="term" value="F:protein C-terminal S-isoprenylcysteine carboxyl O-methyltransferase activity"/>
    <property type="evidence" value="ECO:0007669"/>
    <property type="project" value="UniProtKB-EC"/>
</dbReference>
<evidence type="ECO:0000313" key="7">
    <source>
        <dbReference type="Proteomes" id="UP000559256"/>
    </source>
</evidence>
<feature type="transmembrane region" description="Helical" evidence="5">
    <location>
        <begin position="172"/>
        <end position="192"/>
    </location>
</feature>
<gene>
    <name evidence="6" type="ORF">D9758_013449</name>
</gene>
<name>A0A8H5CRE0_9AGAR</name>
<dbReference type="PANTHER" id="PTHR12714">
    <property type="entry name" value="PROTEIN-S ISOPRENYLCYSTEINE O-METHYLTRANSFERASE"/>
    <property type="match status" value="1"/>
</dbReference>
<dbReference type="Proteomes" id="UP000559256">
    <property type="component" value="Unassembled WGS sequence"/>
</dbReference>
<keyword evidence="5" id="KW-0949">S-adenosyl-L-methionine</keyword>
<evidence type="ECO:0000256" key="2">
    <source>
        <dbReference type="ARBA" id="ARBA00022692"/>
    </source>
</evidence>
<dbReference type="AlphaFoldDB" id="A0A8H5CRE0"/>
<evidence type="ECO:0000256" key="5">
    <source>
        <dbReference type="RuleBase" id="RU362022"/>
    </source>
</evidence>
<reference evidence="6 7" key="1">
    <citation type="journal article" date="2020" name="ISME J.">
        <title>Uncovering the hidden diversity of litter-decomposition mechanisms in mushroom-forming fungi.</title>
        <authorList>
            <person name="Floudas D."/>
            <person name="Bentzer J."/>
            <person name="Ahren D."/>
            <person name="Johansson T."/>
            <person name="Persson P."/>
            <person name="Tunlid A."/>
        </authorList>
    </citation>
    <scope>NUCLEOTIDE SEQUENCE [LARGE SCALE GENOMIC DNA]</scope>
    <source>
        <strain evidence="6 7">CBS 291.85</strain>
    </source>
</reference>
<protein>
    <recommendedName>
        <fullName evidence="5">Protein-S-isoprenylcysteine O-methyltransferase</fullName>
        <ecNumber evidence="5">2.1.1.100</ecNumber>
    </recommendedName>
</protein>
<evidence type="ECO:0000256" key="1">
    <source>
        <dbReference type="ARBA" id="ARBA00004141"/>
    </source>
</evidence>
<accession>A0A8H5CRE0</accession>
<dbReference type="EC" id="2.1.1.100" evidence="5"/>
<dbReference type="GO" id="GO:0032259">
    <property type="term" value="P:methylation"/>
    <property type="evidence" value="ECO:0007669"/>
    <property type="project" value="UniProtKB-KW"/>
</dbReference>
<feature type="transmembrane region" description="Helical" evidence="5">
    <location>
        <begin position="91"/>
        <end position="111"/>
    </location>
</feature>
<dbReference type="Gene3D" id="1.20.120.1630">
    <property type="match status" value="1"/>
</dbReference>
<comment type="caution">
    <text evidence="5">Lacks conserved residue(s) required for the propagation of feature annotation.</text>
</comment>
<dbReference type="PANTHER" id="PTHR12714:SF9">
    <property type="entry name" value="PROTEIN-S-ISOPRENYLCYSTEINE O-METHYLTRANSFERASE"/>
    <property type="match status" value="1"/>
</dbReference>
<feature type="transmembrane region" description="Helical" evidence="5">
    <location>
        <begin position="145"/>
        <end position="166"/>
    </location>
</feature>
<keyword evidence="3 5" id="KW-1133">Transmembrane helix</keyword>
<dbReference type="OrthoDB" id="422086at2759"/>
<dbReference type="Pfam" id="PF04140">
    <property type="entry name" value="ICMT"/>
    <property type="match status" value="1"/>
</dbReference>
<dbReference type="InterPro" id="IPR007269">
    <property type="entry name" value="ICMT_MeTrfase"/>
</dbReference>
<dbReference type="EMBL" id="JAACJM010000101">
    <property type="protein sequence ID" value="KAF5346592.1"/>
    <property type="molecule type" value="Genomic_DNA"/>
</dbReference>
<sequence length="230" mass="25447">MSVTVDSLVEILSLVISAVSVWVNMTSPNLPAAGKEIVVTEHKAITTGGANLVKLLPTTSFLLEALILFVQDLSHTNSSILPNAYHSRTRGTQYCLGVVLLIVSGLLRYLCYRELGRHFTFEVSLLQGHKLVTTGPYSFVRHPGYTATSLFFSGLLCTITASGPGVDYNTTLVAVFWLSGIAISILYLAAVLRTQMDRMKKEDAILKREFGKEWVEWEKRVPWRLVPGLC</sequence>
<evidence type="ECO:0000256" key="4">
    <source>
        <dbReference type="ARBA" id="ARBA00023136"/>
    </source>
</evidence>
<keyword evidence="5" id="KW-0256">Endoplasmic reticulum</keyword>
<proteinExistence type="inferred from homology"/>
<evidence type="ECO:0000313" key="6">
    <source>
        <dbReference type="EMBL" id="KAF5346592.1"/>
    </source>
</evidence>
<dbReference type="GO" id="GO:0005789">
    <property type="term" value="C:endoplasmic reticulum membrane"/>
    <property type="evidence" value="ECO:0007669"/>
    <property type="project" value="UniProtKB-SubCell"/>
</dbReference>
<organism evidence="6 7">
    <name type="scientific">Tetrapyrgos nigripes</name>
    <dbReference type="NCBI Taxonomy" id="182062"/>
    <lineage>
        <taxon>Eukaryota</taxon>
        <taxon>Fungi</taxon>
        <taxon>Dikarya</taxon>
        <taxon>Basidiomycota</taxon>
        <taxon>Agaricomycotina</taxon>
        <taxon>Agaricomycetes</taxon>
        <taxon>Agaricomycetidae</taxon>
        <taxon>Agaricales</taxon>
        <taxon>Marasmiineae</taxon>
        <taxon>Marasmiaceae</taxon>
        <taxon>Tetrapyrgos</taxon>
    </lineage>
</organism>
<keyword evidence="4 5" id="KW-0472">Membrane</keyword>
<keyword evidence="7" id="KW-1185">Reference proteome</keyword>
<comment type="similarity">
    <text evidence="5">Belongs to the class VI-like SAM-binding methyltransferase superfamily. Isoprenylcysteine carboxyl methyltransferase family.</text>
</comment>
<evidence type="ECO:0000256" key="3">
    <source>
        <dbReference type="ARBA" id="ARBA00022989"/>
    </source>
</evidence>